<keyword evidence="2" id="KW-1185">Reference proteome</keyword>
<protein>
    <submittedName>
        <fullName evidence="1">Uncharacterized protein</fullName>
    </submittedName>
</protein>
<dbReference type="EMBL" id="BSYO01000014">
    <property type="protein sequence ID" value="GMH14484.1"/>
    <property type="molecule type" value="Genomic_DNA"/>
</dbReference>
<organism evidence="1 2">
    <name type="scientific">Nepenthes gracilis</name>
    <name type="common">Slender pitcher plant</name>
    <dbReference type="NCBI Taxonomy" id="150966"/>
    <lineage>
        <taxon>Eukaryota</taxon>
        <taxon>Viridiplantae</taxon>
        <taxon>Streptophyta</taxon>
        <taxon>Embryophyta</taxon>
        <taxon>Tracheophyta</taxon>
        <taxon>Spermatophyta</taxon>
        <taxon>Magnoliopsida</taxon>
        <taxon>eudicotyledons</taxon>
        <taxon>Gunneridae</taxon>
        <taxon>Pentapetalae</taxon>
        <taxon>Caryophyllales</taxon>
        <taxon>Nepenthaceae</taxon>
        <taxon>Nepenthes</taxon>
    </lineage>
</organism>
<name>A0AAD3SPI9_NEPGR</name>
<comment type="caution">
    <text evidence="1">The sequence shown here is derived from an EMBL/GenBank/DDBJ whole genome shotgun (WGS) entry which is preliminary data.</text>
</comment>
<sequence length="302" mass="33937">MDDTLGRNDIYGRECYGPLGAKGPPTSPSLLGFVIVNGQGRAVSCQEDGNVDLLGGRVRDYLFGFMIKSLPRAFTESGSSKYSSSSLEGLNILTPYTYLFRSSSYPLYPWIGDPGYRTYAQGSEIFDRCSSRGFTDVFSCECMSENRMIVRGVLPSRLRSNLHSPKTSSWSMTSSPDNFVIVRKLSCRCFVGIMGILTSRPQHLAFPRIFGPPLPRTRLPKKLRWGLEHSLRPNAWRAQSVLKVWWRCLLRRALFTMRKFVDGDVIEVQEKEVLTSEIPGVEDSTCLYFSRSPGGSSPRIVK</sequence>
<dbReference type="AlphaFoldDB" id="A0AAD3SPI9"/>
<dbReference type="Proteomes" id="UP001279734">
    <property type="component" value="Unassembled WGS sequence"/>
</dbReference>
<evidence type="ECO:0000313" key="2">
    <source>
        <dbReference type="Proteomes" id="UP001279734"/>
    </source>
</evidence>
<accession>A0AAD3SPI9</accession>
<evidence type="ECO:0000313" key="1">
    <source>
        <dbReference type="EMBL" id="GMH14484.1"/>
    </source>
</evidence>
<gene>
    <name evidence="1" type="ORF">Nepgr_016325</name>
</gene>
<reference evidence="1" key="1">
    <citation type="submission" date="2023-05" db="EMBL/GenBank/DDBJ databases">
        <title>Nepenthes gracilis genome sequencing.</title>
        <authorList>
            <person name="Fukushima K."/>
        </authorList>
    </citation>
    <scope>NUCLEOTIDE SEQUENCE</scope>
    <source>
        <strain evidence="1">SING2019-196</strain>
    </source>
</reference>
<proteinExistence type="predicted"/>